<evidence type="ECO:0000256" key="1">
    <source>
        <dbReference type="SAM" id="MobiDB-lite"/>
    </source>
</evidence>
<name>V4PJT7_9CAUL</name>
<gene>
    <name evidence="3" type="ORF">ABENE_01560</name>
</gene>
<dbReference type="AlphaFoldDB" id="V4PJT7"/>
<sequence length="139" mass="14786">MAKADSILRTPRNSEVNFWACFAVVFALVSQVLFPPQVMAMPSSHGVKMVLCSAGMDSQPIVETTTLILKSAPKKPGLAGLKCAQCVLASVTGITTPEPVFQPAIYTVCHADFTPATRRSPIKARAPPRPHSCGPPSQI</sequence>
<evidence type="ECO:0008006" key="5">
    <source>
        <dbReference type="Google" id="ProtNLM"/>
    </source>
</evidence>
<keyword evidence="2" id="KW-1133">Transmembrane helix</keyword>
<proteinExistence type="predicted"/>
<protein>
    <recommendedName>
        <fullName evidence="5">DUF2946 domain-containing protein</fullName>
    </recommendedName>
</protein>
<dbReference type="EMBL" id="AWGB01000004">
    <property type="protein sequence ID" value="ESQ94222.1"/>
    <property type="molecule type" value="Genomic_DNA"/>
</dbReference>
<feature type="transmembrane region" description="Helical" evidence="2">
    <location>
        <begin position="16"/>
        <end position="34"/>
    </location>
</feature>
<evidence type="ECO:0000313" key="3">
    <source>
        <dbReference type="EMBL" id="ESQ94222.1"/>
    </source>
</evidence>
<keyword evidence="4" id="KW-1185">Reference proteome</keyword>
<dbReference type="OrthoDB" id="7173607at2"/>
<dbReference type="PATRIC" id="fig|1121022.4.peg.310"/>
<organism evidence="3 4">
    <name type="scientific">Asticcacaulis benevestitus DSM 16100 = ATCC BAA-896</name>
    <dbReference type="NCBI Taxonomy" id="1121022"/>
    <lineage>
        <taxon>Bacteria</taxon>
        <taxon>Pseudomonadati</taxon>
        <taxon>Pseudomonadota</taxon>
        <taxon>Alphaproteobacteria</taxon>
        <taxon>Caulobacterales</taxon>
        <taxon>Caulobacteraceae</taxon>
        <taxon>Asticcacaulis</taxon>
    </lineage>
</organism>
<comment type="caution">
    <text evidence="3">The sequence shown here is derived from an EMBL/GenBank/DDBJ whole genome shotgun (WGS) entry which is preliminary data.</text>
</comment>
<dbReference type="eggNOG" id="ENOG5033NP0">
    <property type="taxonomic scope" value="Bacteria"/>
</dbReference>
<reference evidence="3 4" key="1">
    <citation type="journal article" date="2014" name="Nature">
        <title>Sequential evolution of bacterial morphology by co-option of a developmental regulator.</title>
        <authorList>
            <person name="Jiang C."/>
            <person name="Brown P.J."/>
            <person name="Ducret A."/>
            <person name="Brun Y.V."/>
        </authorList>
    </citation>
    <scope>NUCLEOTIDE SEQUENCE [LARGE SCALE GENOMIC DNA]</scope>
    <source>
        <strain evidence="3 4">DSM 16100</strain>
    </source>
</reference>
<feature type="region of interest" description="Disordered" evidence="1">
    <location>
        <begin position="119"/>
        <end position="139"/>
    </location>
</feature>
<keyword evidence="2" id="KW-0472">Membrane</keyword>
<accession>V4PJT7</accession>
<evidence type="ECO:0000256" key="2">
    <source>
        <dbReference type="SAM" id="Phobius"/>
    </source>
</evidence>
<evidence type="ECO:0000313" key="4">
    <source>
        <dbReference type="Proteomes" id="UP000017837"/>
    </source>
</evidence>
<keyword evidence="2" id="KW-0812">Transmembrane</keyword>
<dbReference type="Proteomes" id="UP000017837">
    <property type="component" value="Unassembled WGS sequence"/>
</dbReference>
<dbReference type="RefSeq" id="WP_018080183.1">
    <property type="nucleotide sequence ID" value="NZ_AQWM01000001.1"/>
</dbReference>
<dbReference type="STRING" id="1121022.GCA_000376105_00513"/>